<organism evidence="4 5">
    <name type="scientific">Carpinus fangiana</name>
    <dbReference type="NCBI Taxonomy" id="176857"/>
    <lineage>
        <taxon>Eukaryota</taxon>
        <taxon>Viridiplantae</taxon>
        <taxon>Streptophyta</taxon>
        <taxon>Embryophyta</taxon>
        <taxon>Tracheophyta</taxon>
        <taxon>Spermatophyta</taxon>
        <taxon>Magnoliopsida</taxon>
        <taxon>eudicotyledons</taxon>
        <taxon>Gunneridae</taxon>
        <taxon>Pentapetalae</taxon>
        <taxon>rosids</taxon>
        <taxon>fabids</taxon>
        <taxon>Fagales</taxon>
        <taxon>Betulaceae</taxon>
        <taxon>Carpinus</taxon>
    </lineage>
</organism>
<dbReference type="FunFam" id="3.40.50.720:FF:000084">
    <property type="entry name" value="Short-chain dehydrogenase reductase"/>
    <property type="match status" value="1"/>
</dbReference>
<dbReference type="Gene3D" id="3.40.50.720">
    <property type="entry name" value="NAD(P)-binding Rossmann-like Domain"/>
    <property type="match status" value="1"/>
</dbReference>
<gene>
    <name evidence="4" type="ORF">FH972_011560</name>
</gene>
<evidence type="ECO:0000256" key="2">
    <source>
        <dbReference type="ARBA" id="ARBA00023002"/>
    </source>
</evidence>
<dbReference type="GO" id="GO:0016491">
    <property type="term" value="F:oxidoreductase activity"/>
    <property type="evidence" value="ECO:0007669"/>
    <property type="project" value="UniProtKB-KW"/>
</dbReference>
<dbReference type="InterPro" id="IPR045000">
    <property type="entry name" value="TR"/>
</dbReference>
<dbReference type="SUPFAM" id="SSF51735">
    <property type="entry name" value="NAD(P)-binding Rossmann-fold domains"/>
    <property type="match status" value="1"/>
</dbReference>
<evidence type="ECO:0000313" key="4">
    <source>
        <dbReference type="EMBL" id="KAE8039118.1"/>
    </source>
</evidence>
<dbReference type="AlphaFoldDB" id="A0A660KUR4"/>
<reference evidence="4 5" key="1">
    <citation type="submission" date="2019-06" db="EMBL/GenBank/DDBJ databases">
        <title>A chromosomal-level reference genome of Carpinus fangiana (Coryloideae, Betulaceae).</title>
        <authorList>
            <person name="Yang X."/>
            <person name="Wang Z."/>
            <person name="Zhang L."/>
            <person name="Hao G."/>
            <person name="Liu J."/>
            <person name="Yang Y."/>
        </authorList>
    </citation>
    <scope>NUCLEOTIDE SEQUENCE [LARGE SCALE GENOMIC DNA]</scope>
    <source>
        <strain evidence="4">Cfa_2016G</strain>
        <tissue evidence="4">Leaf</tissue>
    </source>
</reference>
<evidence type="ECO:0000256" key="1">
    <source>
        <dbReference type="ARBA" id="ARBA00022857"/>
    </source>
</evidence>
<name>A0A660KUR4_9ROSI</name>
<proteinExistence type="inferred from homology"/>
<keyword evidence="1" id="KW-0521">NADP</keyword>
<sequence>MAQNSRWSLEGKTALVTGGTKGIGYAIVEELAGLGAAVHTCSRNEADLNKCLQEWEAKGFRVTGSVSDLLSRPQREELIKKVSDQFHGKLDILINNVGTNLMKPTVEYSAEDFSFILGTNLESAYHLCQLVHPLLQASGAGSIIFISSTAGSVATGSGSIYEASKGAINQLTRSLACEWAKDNIRTNCVSPWWIRTPLLEFVFANEFLVKTLISQSPLGRCGEPKEVSAIVAFLCLPASSYITGQTICVDGGQTASGFLPPRP</sequence>
<dbReference type="Pfam" id="PF13561">
    <property type="entry name" value="adh_short_C2"/>
    <property type="match status" value="1"/>
</dbReference>
<keyword evidence="2" id="KW-0560">Oxidoreductase</keyword>
<dbReference type="OrthoDB" id="417891at2759"/>
<dbReference type="PRINTS" id="PR00080">
    <property type="entry name" value="SDRFAMILY"/>
</dbReference>
<dbReference type="Proteomes" id="UP000327013">
    <property type="component" value="Chromosome 4"/>
</dbReference>
<dbReference type="InterPro" id="IPR002347">
    <property type="entry name" value="SDR_fam"/>
</dbReference>
<dbReference type="EMBL" id="CM017324">
    <property type="protein sequence ID" value="KAE8039118.1"/>
    <property type="molecule type" value="Genomic_DNA"/>
</dbReference>
<keyword evidence="5" id="KW-1185">Reference proteome</keyword>
<dbReference type="PANTHER" id="PTHR42898">
    <property type="entry name" value="TROPINONE REDUCTASE"/>
    <property type="match status" value="1"/>
</dbReference>
<evidence type="ECO:0000256" key="3">
    <source>
        <dbReference type="ARBA" id="ARBA00025714"/>
    </source>
</evidence>
<evidence type="ECO:0000313" key="5">
    <source>
        <dbReference type="Proteomes" id="UP000327013"/>
    </source>
</evidence>
<dbReference type="PRINTS" id="PR00081">
    <property type="entry name" value="GDHRDH"/>
</dbReference>
<comment type="similarity">
    <text evidence="3">Belongs to the short-chain dehydrogenases/reductases (SDR) family. SDR65C subfamily.</text>
</comment>
<accession>A0A660KUR4</accession>
<dbReference type="PANTHER" id="PTHR42898:SF79">
    <property type="entry name" value="NAD(P)-BINDING ROSSMANN-FOLD PROTEIN"/>
    <property type="match status" value="1"/>
</dbReference>
<dbReference type="InterPro" id="IPR036291">
    <property type="entry name" value="NAD(P)-bd_dom_sf"/>
</dbReference>
<protein>
    <submittedName>
        <fullName evidence="4">Uncharacterized protein</fullName>
    </submittedName>
</protein>